<comment type="caution">
    <text evidence="2">The sequence shown here is derived from an EMBL/GenBank/DDBJ whole genome shotgun (WGS) entry which is preliminary data.</text>
</comment>
<feature type="non-terminal residue" evidence="2">
    <location>
        <position position="95"/>
    </location>
</feature>
<evidence type="ECO:0000313" key="2">
    <source>
        <dbReference type="EMBL" id="GMR59258.1"/>
    </source>
</evidence>
<evidence type="ECO:0000256" key="1">
    <source>
        <dbReference type="SAM" id="MobiDB-lite"/>
    </source>
</evidence>
<proteinExistence type="predicted"/>
<dbReference type="EMBL" id="BTRK01000006">
    <property type="protein sequence ID" value="GMR59258.1"/>
    <property type="molecule type" value="Genomic_DNA"/>
</dbReference>
<accession>A0AAN5D9Y0</accession>
<feature type="compositionally biased region" description="Polar residues" evidence="1">
    <location>
        <begin position="27"/>
        <end position="37"/>
    </location>
</feature>
<organism evidence="2 3">
    <name type="scientific">Pristionchus mayeri</name>
    <dbReference type="NCBI Taxonomy" id="1317129"/>
    <lineage>
        <taxon>Eukaryota</taxon>
        <taxon>Metazoa</taxon>
        <taxon>Ecdysozoa</taxon>
        <taxon>Nematoda</taxon>
        <taxon>Chromadorea</taxon>
        <taxon>Rhabditida</taxon>
        <taxon>Rhabditina</taxon>
        <taxon>Diplogasteromorpha</taxon>
        <taxon>Diplogasteroidea</taxon>
        <taxon>Neodiplogasteridae</taxon>
        <taxon>Pristionchus</taxon>
    </lineage>
</organism>
<evidence type="ECO:0000313" key="3">
    <source>
        <dbReference type="Proteomes" id="UP001328107"/>
    </source>
</evidence>
<feature type="region of interest" description="Disordered" evidence="1">
    <location>
        <begin position="17"/>
        <end position="61"/>
    </location>
</feature>
<reference evidence="3" key="1">
    <citation type="submission" date="2022-10" db="EMBL/GenBank/DDBJ databases">
        <title>Genome assembly of Pristionchus species.</title>
        <authorList>
            <person name="Yoshida K."/>
            <person name="Sommer R.J."/>
        </authorList>
    </citation>
    <scope>NUCLEOTIDE SEQUENCE [LARGE SCALE GENOMIC DNA]</scope>
    <source>
        <strain evidence="3">RS5460</strain>
    </source>
</reference>
<dbReference type="Proteomes" id="UP001328107">
    <property type="component" value="Unassembled WGS sequence"/>
</dbReference>
<dbReference type="AlphaFoldDB" id="A0AAN5D9Y0"/>
<name>A0AAN5D9Y0_9BILA</name>
<protein>
    <submittedName>
        <fullName evidence="2">Uncharacterized protein</fullName>
    </submittedName>
</protein>
<sequence>MCLLGGRRLYKWLGISSGKQGSDEKQLTPSISSAPPQESSHKEPMKEEEEEPFQAAHKSDSQLLELTKNGLRSLHRKLELVVLPKTNSDVLCYWE</sequence>
<keyword evidence="3" id="KW-1185">Reference proteome</keyword>
<gene>
    <name evidence="2" type="ORF">PMAYCL1PPCAC_29453</name>
</gene>